<dbReference type="GO" id="GO:0003937">
    <property type="term" value="F:IMP cyclohydrolase activity"/>
    <property type="evidence" value="ECO:0007669"/>
    <property type="project" value="UniProtKB-UniRule"/>
</dbReference>
<evidence type="ECO:0000256" key="6">
    <source>
        <dbReference type="ARBA" id="ARBA00022801"/>
    </source>
</evidence>
<dbReference type="PANTHER" id="PTHR11692">
    <property type="entry name" value="BIFUNCTIONAL PURINE BIOSYNTHESIS PROTEIN PURH"/>
    <property type="match status" value="1"/>
</dbReference>
<dbReference type="SUPFAM" id="SSF52335">
    <property type="entry name" value="Methylglyoxal synthase-like"/>
    <property type="match status" value="1"/>
</dbReference>
<dbReference type="HAMAP" id="MF_00139">
    <property type="entry name" value="PurH"/>
    <property type="match status" value="1"/>
</dbReference>
<dbReference type="InterPro" id="IPR024051">
    <property type="entry name" value="AICAR_Tfase_dup_dom_sf"/>
</dbReference>
<sequence>MLETHVSHQNIPSIEVKNLIPVRRALLSLSDKSGLKELCELLTKWDCELVGTSSTYNAIINLGFSCSTIDSITNFPEILGGRVKTLHPKVFGGILGRELLDSDAKDMKDHDIKPFDIVICNLYPFQKTLAKGATTTELVENIDIGGVSLLRAAAKNHASVSVLCDSADYEYFMKVVSENQGNTTLSLRKQLAVKAFRETASYDEIISATLENKFELENELSSKIGPVRTENVNSILTLPDNVTLSLTKQQSLRYGENPHQNAAFYRISDLQKENKVCSIANMKCFHGKELSYNNVLDIEHAIRLATEFKEDYAAVILKHNTPCGVGVSKDSLFQAYVKAFESDPVSPFGGIVCVTKNVTEELANKLSETFLEVVIAPNFDSKALEILQKKKNLRLVTFNPELPLANKIIFTHVQGGFLAQSSNDIVLDFNKVTFPTTVKPSPDIIKALTLGMTVVKHVRSNAIVLANEYQSLSIAGGFTNRVDAVEQCLKKIRLPLTNAILASDAFFPFPDSIELINQSGIKHIVQPGGSVQDAEVIKACDKYGISMMFTGNRHFKH</sequence>
<dbReference type="SMART" id="SM00798">
    <property type="entry name" value="AICARFT_IMPCHas"/>
    <property type="match status" value="1"/>
</dbReference>
<dbReference type="EC" id="2.1.2.3" evidence="8"/>
<keyword evidence="5 8" id="KW-0658">Purine biosynthesis</keyword>
<dbReference type="GO" id="GO:0006189">
    <property type="term" value="P:'de novo' IMP biosynthetic process"/>
    <property type="evidence" value="ECO:0007669"/>
    <property type="project" value="UniProtKB-UniRule"/>
</dbReference>
<dbReference type="Pfam" id="PF01808">
    <property type="entry name" value="AICARFT_IMPCHas"/>
    <property type="match status" value="1"/>
</dbReference>
<evidence type="ECO:0000256" key="4">
    <source>
        <dbReference type="ARBA" id="ARBA00022679"/>
    </source>
</evidence>
<dbReference type="InterPro" id="IPR016193">
    <property type="entry name" value="Cytidine_deaminase-like"/>
</dbReference>
<keyword evidence="4 8" id="KW-0808">Transferase</keyword>
<keyword evidence="7 8" id="KW-0511">Multifunctional enzyme</keyword>
<proteinExistence type="inferred from homology"/>
<evidence type="ECO:0000313" key="10">
    <source>
        <dbReference type="EMBL" id="KAB8036952.1"/>
    </source>
</evidence>
<dbReference type="EMBL" id="WFLM01000005">
    <property type="protein sequence ID" value="KAB8036952.1"/>
    <property type="molecule type" value="Genomic_DNA"/>
</dbReference>
<keyword evidence="6 8" id="KW-0378">Hydrolase</keyword>
<dbReference type="NCBIfam" id="NF002049">
    <property type="entry name" value="PRK00881.1"/>
    <property type="match status" value="1"/>
</dbReference>
<dbReference type="PROSITE" id="PS51855">
    <property type="entry name" value="MGS"/>
    <property type="match status" value="1"/>
</dbReference>
<feature type="domain" description="MGS-like" evidence="9">
    <location>
        <begin position="14"/>
        <end position="164"/>
    </location>
</feature>
<evidence type="ECO:0000259" key="9">
    <source>
        <dbReference type="PROSITE" id="PS51855"/>
    </source>
</evidence>
<evidence type="ECO:0000256" key="1">
    <source>
        <dbReference type="ARBA" id="ARBA00004844"/>
    </source>
</evidence>
<reference evidence="10 11" key="1">
    <citation type="submission" date="2019-10" db="EMBL/GenBank/DDBJ databases">
        <title>New species of Slilvanegrellaceae.</title>
        <authorList>
            <person name="Pitt A."/>
            <person name="Hahn M.W."/>
        </authorList>
    </citation>
    <scope>NUCLEOTIDE SEQUENCE [LARGE SCALE GENOMIC DNA]</scope>
    <source>
        <strain evidence="10 11">SP-Ram-0.45-NSY-1</strain>
    </source>
</reference>
<comment type="domain">
    <text evidence="8">The IMP cyclohydrolase activity resides in the N-terminal region.</text>
</comment>
<dbReference type="Pfam" id="PF02142">
    <property type="entry name" value="MGS"/>
    <property type="match status" value="1"/>
</dbReference>
<dbReference type="Proteomes" id="UP000437748">
    <property type="component" value="Unassembled WGS sequence"/>
</dbReference>
<dbReference type="GO" id="GO:0005829">
    <property type="term" value="C:cytosol"/>
    <property type="evidence" value="ECO:0007669"/>
    <property type="project" value="TreeGrafter"/>
</dbReference>
<organism evidence="10 11">
    <name type="scientific">Silvanigrella paludirubra</name>
    <dbReference type="NCBI Taxonomy" id="2499159"/>
    <lineage>
        <taxon>Bacteria</taxon>
        <taxon>Pseudomonadati</taxon>
        <taxon>Bdellovibrionota</taxon>
        <taxon>Oligoflexia</taxon>
        <taxon>Silvanigrellales</taxon>
        <taxon>Silvanigrellaceae</taxon>
        <taxon>Silvanigrella</taxon>
    </lineage>
</organism>
<dbReference type="NCBIfam" id="TIGR00355">
    <property type="entry name" value="purH"/>
    <property type="match status" value="1"/>
</dbReference>
<dbReference type="GO" id="GO:0004643">
    <property type="term" value="F:phosphoribosylaminoimidazolecarboxamide formyltransferase activity"/>
    <property type="evidence" value="ECO:0007669"/>
    <property type="project" value="UniProtKB-UniRule"/>
</dbReference>
<dbReference type="InterPro" id="IPR036914">
    <property type="entry name" value="MGS-like_dom_sf"/>
</dbReference>
<comment type="caution">
    <text evidence="10">The sequence shown here is derived from an EMBL/GenBank/DDBJ whole genome shotgun (WGS) entry which is preliminary data.</text>
</comment>
<evidence type="ECO:0000256" key="3">
    <source>
        <dbReference type="ARBA" id="ARBA00007667"/>
    </source>
</evidence>
<evidence type="ECO:0000256" key="7">
    <source>
        <dbReference type="ARBA" id="ARBA00023268"/>
    </source>
</evidence>
<dbReference type="PANTHER" id="PTHR11692:SF0">
    <property type="entry name" value="BIFUNCTIONAL PURINE BIOSYNTHESIS PROTEIN ATIC"/>
    <property type="match status" value="1"/>
</dbReference>
<accession>A0A6N6VQN0</accession>
<dbReference type="SMART" id="SM00851">
    <property type="entry name" value="MGS"/>
    <property type="match status" value="1"/>
</dbReference>
<protein>
    <recommendedName>
        <fullName evidence="8">Bifunctional purine biosynthesis protein PurH</fullName>
    </recommendedName>
    <domain>
        <recommendedName>
            <fullName evidence="8">Phosphoribosylaminoimidazolecarboxamide formyltransferase</fullName>
            <ecNumber evidence="8">2.1.2.3</ecNumber>
        </recommendedName>
        <alternativeName>
            <fullName evidence="8">AICAR transformylase</fullName>
        </alternativeName>
    </domain>
    <domain>
        <recommendedName>
            <fullName evidence="8">IMP cyclohydrolase</fullName>
            <ecNumber evidence="8">3.5.4.10</ecNumber>
        </recommendedName>
        <alternativeName>
            <fullName evidence="8">ATIC</fullName>
        </alternativeName>
        <alternativeName>
            <fullName evidence="8">IMP synthase</fullName>
        </alternativeName>
        <alternativeName>
            <fullName evidence="8">Inosinicase</fullName>
        </alternativeName>
    </domain>
</protein>
<gene>
    <name evidence="8 10" type="primary">purH</name>
    <name evidence="10" type="ORF">GCL60_14010</name>
</gene>
<comment type="pathway">
    <text evidence="1 8">Purine metabolism; IMP biosynthesis via de novo pathway; IMP from 5-formamido-1-(5-phospho-D-ribosyl)imidazole-4-carboxamide: step 1/1.</text>
</comment>
<dbReference type="FunFam" id="3.40.50.1380:FF:000001">
    <property type="entry name" value="Bifunctional purine biosynthesis protein PurH"/>
    <property type="match status" value="1"/>
</dbReference>
<dbReference type="InterPro" id="IPR002695">
    <property type="entry name" value="PurH-like"/>
</dbReference>
<dbReference type="EC" id="3.5.4.10" evidence="8"/>
<dbReference type="AlphaFoldDB" id="A0A6N6VQN0"/>
<keyword evidence="11" id="KW-1185">Reference proteome</keyword>
<dbReference type="PIRSF" id="PIRSF000414">
    <property type="entry name" value="AICARFT_IMPCHas"/>
    <property type="match status" value="1"/>
</dbReference>
<name>A0A6N6VQN0_9BACT</name>
<evidence type="ECO:0000256" key="5">
    <source>
        <dbReference type="ARBA" id="ARBA00022755"/>
    </source>
</evidence>
<evidence type="ECO:0000256" key="2">
    <source>
        <dbReference type="ARBA" id="ARBA00004954"/>
    </source>
</evidence>
<dbReference type="CDD" id="cd01421">
    <property type="entry name" value="IMPCH"/>
    <property type="match status" value="1"/>
</dbReference>
<dbReference type="Gene3D" id="3.40.50.1380">
    <property type="entry name" value="Methylglyoxal synthase-like domain"/>
    <property type="match status" value="1"/>
</dbReference>
<evidence type="ECO:0000256" key="8">
    <source>
        <dbReference type="HAMAP-Rule" id="MF_00139"/>
    </source>
</evidence>
<evidence type="ECO:0000313" key="11">
    <source>
        <dbReference type="Proteomes" id="UP000437748"/>
    </source>
</evidence>
<dbReference type="Gene3D" id="3.40.140.20">
    <property type="match status" value="2"/>
</dbReference>
<dbReference type="InterPro" id="IPR011607">
    <property type="entry name" value="MGS-like_dom"/>
</dbReference>
<dbReference type="UniPathway" id="UPA00074">
    <property type="reaction ID" value="UER00133"/>
</dbReference>
<comment type="pathway">
    <text evidence="2 8">Purine metabolism; IMP biosynthesis via de novo pathway; 5-formamido-1-(5-phospho-D-ribosyl)imidazole-4-carboxamide from 5-amino-1-(5-phospho-D-ribosyl)imidazole-4-carboxamide (10-formyl THF route): step 1/1.</text>
</comment>
<comment type="similarity">
    <text evidence="3 8">Belongs to the PurH family.</text>
</comment>
<dbReference type="SUPFAM" id="SSF53927">
    <property type="entry name" value="Cytidine deaminase-like"/>
    <property type="match status" value="1"/>
</dbReference>
<comment type="catalytic activity">
    <reaction evidence="8">
        <text>IMP + H2O = 5-formamido-1-(5-phospho-D-ribosyl)imidazole-4-carboxamide</text>
        <dbReference type="Rhea" id="RHEA:18445"/>
        <dbReference type="ChEBI" id="CHEBI:15377"/>
        <dbReference type="ChEBI" id="CHEBI:58053"/>
        <dbReference type="ChEBI" id="CHEBI:58467"/>
        <dbReference type="EC" id="3.5.4.10"/>
    </reaction>
</comment>
<comment type="catalytic activity">
    <reaction evidence="8">
        <text>(6R)-10-formyltetrahydrofolate + 5-amino-1-(5-phospho-beta-D-ribosyl)imidazole-4-carboxamide = 5-formamido-1-(5-phospho-D-ribosyl)imidazole-4-carboxamide + (6S)-5,6,7,8-tetrahydrofolate</text>
        <dbReference type="Rhea" id="RHEA:22192"/>
        <dbReference type="ChEBI" id="CHEBI:57453"/>
        <dbReference type="ChEBI" id="CHEBI:58467"/>
        <dbReference type="ChEBI" id="CHEBI:58475"/>
        <dbReference type="ChEBI" id="CHEBI:195366"/>
        <dbReference type="EC" id="2.1.2.3"/>
    </reaction>
</comment>